<dbReference type="NCBIfam" id="TIGR00756">
    <property type="entry name" value="PPR"/>
    <property type="match status" value="5"/>
</dbReference>
<dbReference type="Pfam" id="PF01535">
    <property type="entry name" value="PPR"/>
    <property type="match status" value="2"/>
</dbReference>
<keyword evidence="4" id="KW-1185">Reference proteome</keyword>
<dbReference type="PANTHER" id="PTHR24015">
    <property type="entry name" value="OS07G0578800 PROTEIN-RELATED"/>
    <property type="match status" value="1"/>
</dbReference>
<sequence length="686" mass="76980">MSLSKIQTTICYCHLARSRPSPQDLKEALACAISSSCSSHHLRRLHGRAIASGLRHNLYLATLILTKYFHFGDARTARLVFDDCRRGGPTKALLWNSLIRGYLKHGLPESALDIYREMVRRAHCEPDVLTFHLVVTACTRLSDFALGSKVREEARVRGLASDLLVGTSLIDMYCKAGEIGTARVVFDEMACRDVVTWNAMISGYARVGLFYDAVNLFKIMRLGYEILPTEATLVSLISGCGCSDSLKDGQTLHAHSIKLGFERNLFVLNVLLEMYVNCDCLGRACQLFNRMEVKDAVSWSTMIGGFVQHKLPRDALRLFELYSQNTHFFPSRSILINVILACAELGVWEEGKLIEDKYLTSDDSGIASDSSIVTVLAYMHAKCGKLDVSLNLLNRFTEVKGDVIAWNAMMKACFEIGMVNKVLHLTLEMQRRDISPDHVTIITLLSAISCILSLKKAMETHAQIVKRGFELEIQIANSLVDAYAESGSIMYSSKVFSGIVEKDVVSWSIMIKAYAWNGKVNEVLDHFELMRRTKIRPNHYTFLSVLSACSHAGLVRKGWELFRCMKEEYNLRPGIEHLTCMVDMFCRAARLPEAYTLLENVMQQTDNHPVLWGTVLSACRFHGDVVIGEAAANNLFRLEPENAANYKMLAEIYMSTGRRDDANGVLKLLHEKGLNNMPGFSWFDSG</sequence>
<feature type="repeat" description="PPR" evidence="2">
    <location>
        <begin position="503"/>
        <end position="537"/>
    </location>
</feature>
<dbReference type="InterPro" id="IPR046848">
    <property type="entry name" value="E_motif"/>
</dbReference>
<feature type="repeat" description="PPR" evidence="2">
    <location>
        <begin position="91"/>
        <end position="125"/>
    </location>
</feature>
<dbReference type="GO" id="GO:0009451">
    <property type="term" value="P:RNA modification"/>
    <property type="evidence" value="ECO:0007669"/>
    <property type="project" value="InterPro"/>
</dbReference>
<proteinExistence type="predicted"/>
<reference evidence="3 4" key="1">
    <citation type="submission" date="2023-10" db="EMBL/GenBank/DDBJ databases">
        <title>Chromosome-scale genome assembly provides insights into flower coloration mechanisms of Canna indica.</title>
        <authorList>
            <person name="Li C."/>
        </authorList>
    </citation>
    <scope>NUCLEOTIDE SEQUENCE [LARGE SCALE GENOMIC DNA]</scope>
    <source>
        <tissue evidence="3">Flower</tissue>
    </source>
</reference>
<feature type="repeat" description="PPR" evidence="2">
    <location>
        <begin position="538"/>
        <end position="568"/>
    </location>
</feature>
<keyword evidence="1" id="KW-0677">Repeat</keyword>
<evidence type="ECO:0000313" key="3">
    <source>
        <dbReference type="EMBL" id="WOK91402.1"/>
    </source>
</evidence>
<evidence type="ECO:0000313" key="4">
    <source>
        <dbReference type="Proteomes" id="UP001327560"/>
    </source>
</evidence>
<dbReference type="EMBL" id="CP136890">
    <property type="protein sequence ID" value="WOK91402.1"/>
    <property type="molecule type" value="Genomic_DNA"/>
</dbReference>
<dbReference type="SUPFAM" id="SSF48452">
    <property type="entry name" value="TPR-like"/>
    <property type="match status" value="1"/>
</dbReference>
<dbReference type="Proteomes" id="UP001327560">
    <property type="component" value="Chromosome 1"/>
</dbReference>
<accession>A0AAQ3PZS1</accession>
<dbReference type="InterPro" id="IPR002885">
    <property type="entry name" value="PPR_rpt"/>
</dbReference>
<organism evidence="3 4">
    <name type="scientific">Canna indica</name>
    <name type="common">Indian-shot</name>
    <dbReference type="NCBI Taxonomy" id="4628"/>
    <lineage>
        <taxon>Eukaryota</taxon>
        <taxon>Viridiplantae</taxon>
        <taxon>Streptophyta</taxon>
        <taxon>Embryophyta</taxon>
        <taxon>Tracheophyta</taxon>
        <taxon>Spermatophyta</taxon>
        <taxon>Magnoliopsida</taxon>
        <taxon>Liliopsida</taxon>
        <taxon>Zingiberales</taxon>
        <taxon>Cannaceae</taxon>
        <taxon>Canna</taxon>
    </lineage>
</organism>
<dbReference type="FunFam" id="1.25.40.10:FF:000344">
    <property type="entry name" value="Pentatricopeptide repeat-containing protein"/>
    <property type="match status" value="1"/>
</dbReference>
<feature type="repeat" description="PPR" evidence="2">
    <location>
        <begin position="193"/>
        <end position="223"/>
    </location>
</feature>
<name>A0AAQ3PZS1_9LILI</name>
<dbReference type="AlphaFoldDB" id="A0AAQ3PZS1"/>
<protein>
    <submittedName>
        <fullName evidence="3">Pentatricopeptide repeat-containing protein</fullName>
    </submittedName>
</protein>
<gene>
    <name evidence="3" type="ORF">Cni_G00093</name>
</gene>
<dbReference type="PROSITE" id="PS51375">
    <property type="entry name" value="PPR"/>
    <property type="match status" value="5"/>
</dbReference>
<dbReference type="FunFam" id="1.25.40.10:FF:000090">
    <property type="entry name" value="Pentatricopeptide repeat-containing protein, chloroplastic"/>
    <property type="match status" value="1"/>
</dbReference>
<dbReference type="Pfam" id="PF20431">
    <property type="entry name" value="E_motif"/>
    <property type="match status" value="1"/>
</dbReference>
<dbReference type="InterPro" id="IPR011990">
    <property type="entry name" value="TPR-like_helical_dom_sf"/>
</dbReference>
<dbReference type="PANTHER" id="PTHR24015:SF2029">
    <property type="entry name" value="PENTACOTRIPEPTIDE-REPEAT REGION OF PRORP DOMAIN-CONTAINING PROTEIN"/>
    <property type="match status" value="1"/>
</dbReference>
<dbReference type="GO" id="GO:0003723">
    <property type="term" value="F:RNA binding"/>
    <property type="evidence" value="ECO:0007669"/>
    <property type="project" value="InterPro"/>
</dbReference>
<dbReference type="Gene3D" id="1.25.40.10">
    <property type="entry name" value="Tetratricopeptide repeat domain"/>
    <property type="match status" value="6"/>
</dbReference>
<evidence type="ECO:0000256" key="1">
    <source>
        <dbReference type="ARBA" id="ARBA00022737"/>
    </source>
</evidence>
<dbReference type="Pfam" id="PF13041">
    <property type="entry name" value="PPR_2"/>
    <property type="match status" value="4"/>
</dbReference>
<evidence type="ECO:0000256" key="2">
    <source>
        <dbReference type="PROSITE-ProRule" id="PRU00708"/>
    </source>
</evidence>
<dbReference type="InterPro" id="IPR046960">
    <property type="entry name" value="PPR_At4g14850-like_plant"/>
</dbReference>
<feature type="repeat" description="PPR" evidence="2">
    <location>
        <begin position="402"/>
        <end position="436"/>
    </location>
</feature>